<name>A0ACC5X783_PANGG</name>
<proteinExistence type="predicted"/>
<evidence type="ECO:0000313" key="1">
    <source>
        <dbReference type="EMBL" id="MCI4387082.1"/>
    </source>
</evidence>
<comment type="caution">
    <text evidence="1">The sequence shown here is derived from an EMBL/GenBank/DDBJ whole genome shotgun (WGS) entry which is preliminary data.</text>
</comment>
<gene>
    <name evidence="1" type="ORF">PGIGA_G00070070</name>
</gene>
<dbReference type="Proteomes" id="UP000829447">
    <property type="component" value="Linkage Group LG16"/>
</dbReference>
<organism evidence="1 2">
    <name type="scientific">Pangasianodon gigas</name>
    <name type="common">Mekong giant catfish</name>
    <name type="synonym">Pangasius gigas</name>
    <dbReference type="NCBI Taxonomy" id="30993"/>
    <lineage>
        <taxon>Eukaryota</taxon>
        <taxon>Metazoa</taxon>
        <taxon>Chordata</taxon>
        <taxon>Craniata</taxon>
        <taxon>Vertebrata</taxon>
        <taxon>Euteleostomi</taxon>
        <taxon>Actinopterygii</taxon>
        <taxon>Neopterygii</taxon>
        <taxon>Teleostei</taxon>
        <taxon>Ostariophysi</taxon>
        <taxon>Siluriformes</taxon>
        <taxon>Pangasiidae</taxon>
        <taxon>Pangasianodon</taxon>
    </lineage>
</organism>
<evidence type="ECO:0000313" key="2">
    <source>
        <dbReference type="Proteomes" id="UP000829447"/>
    </source>
</evidence>
<protein>
    <submittedName>
        <fullName evidence="1">Uncharacterized protein</fullName>
    </submittedName>
</protein>
<reference evidence="1 2" key="1">
    <citation type="journal article" date="2022" name="bioRxiv">
        <title>An ancient truncated duplication of the anti-Mullerian hormone receptor type 2 gene is a potential conserved master sex determinant in the Pangasiidae catfish family.</title>
        <authorList>
            <person name="Wen M."/>
            <person name="Pan Q."/>
            <person name="Jouanno E."/>
            <person name="Montfort J."/>
            <person name="Zahm M."/>
            <person name="Cabau C."/>
            <person name="Klopp C."/>
            <person name="Iampietro C."/>
            <person name="Roques C."/>
            <person name="Bouchez O."/>
            <person name="Castinel A."/>
            <person name="Donnadieu C."/>
            <person name="Parrinello H."/>
            <person name="Poncet C."/>
            <person name="Belmonte E."/>
            <person name="Gautier V."/>
            <person name="Avarre J.-C."/>
            <person name="Dugue R."/>
            <person name="Gustiano R."/>
            <person name="Ha T.T.T."/>
            <person name="Campet M."/>
            <person name="Sriphairoj K."/>
            <person name="Ribolli J."/>
            <person name="de Almeida F.L."/>
            <person name="Desvignes T."/>
            <person name="Postlethwait J.H."/>
            <person name="Bucao C.F."/>
            <person name="Robinson-Rechavi M."/>
            <person name="Bobe J."/>
            <person name="Herpin A."/>
            <person name="Guiguen Y."/>
        </authorList>
    </citation>
    <scope>NUCLEOTIDE SEQUENCE [LARGE SCALE GENOMIC DNA]</scope>
    <source>
        <strain evidence="1">YG-Dec2019</strain>
    </source>
</reference>
<accession>A0ACC5X783</accession>
<sequence length="451" mass="51587">MTEIATLLFKGYGCVRRKLGCVKNQEDWCLPLACLLCSTAPGDEHRKAIIQMGDDFGSRGWIYAAHICYVVVHLELGSRRRFQLIGCEWVLNYQSVLKEEMERTEVYEYVASLTSGIGQPRFQEFKYLYACDLARAGLSAQALDYCESMARTIFTFPRLISSYFIEQVIMLCKELLRGKEEEEEAEWLLKLCRLHRAFSAPSSSFSVGSCSYESQEFQEELDSRYTVGELLGKGSFGTVYAGVRKADGKQPGAKPLEVELMEMVSKPPRCENVVELLEWFDVSTSFVLVLERPIPCTDLQKFRARNKNGQLSECLAREIMWQVVQAVRHCYDRRVLHGDIRSENILINTDTLEVKLIDFGCGELLSDNLYTSYAGHSSYIWSLGVLLVEMICGDICFHYVDRVIEMCSRVVSGECCHLISWCLKNPENRPTFDEILSHAWFTEEFQDTVQV</sequence>
<dbReference type="EMBL" id="CM040469">
    <property type="protein sequence ID" value="MCI4387082.1"/>
    <property type="molecule type" value="Genomic_DNA"/>
</dbReference>
<keyword evidence="2" id="KW-1185">Reference proteome</keyword>